<dbReference type="RefSeq" id="WP_150899851.1">
    <property type="nucleotide sequence ID" value="NZ_WAAU01000014.1"/>
</dbReference>
<dbReference type="AlphaFoldDB" id="A0A7J5AHT6"/>
<protein>
    <recommendedName>
        <fullName evidence="3">TraB/GumN family protein</fullName>
    </recommendedName>
</protein>
<keyword evidence="2" id="KW-1185">Reference proteome</keyword>
<gene>
    <name evidence="1" type="ORF">F7018_09605</name>
</gene>
<evidence type="ECO:0008006" key="3">
    <source>
        <dbReference type="Google" id="ProtNLM"/>
    </source>
</evidence>
<comment type="caution">
    <text evidence="1">The sequence shown here is derived from an EMBL/GenBank/DDBJ whole genome shotgun (WGS) entry which is preliminary data.</text>
</comment>
<dbReference type="EMBL" id="WAAU01000014">
    <property type="protein sequence ID" value="KAB1157182.1"/>
    <property type="molecule type" value="Genomic_DNA"/>
</dbReference>
<dbReference type="Proteomes" id="UP000467305">
    <property type="component" value="Unassembled WGS sequence"/>
</dbReference>
<reference evidence="1 2" key="1">
    <citation type="submission" date="2019-09" db="EMBL/GenBank/DDBJ databases">
        <authorList>
            <person name="Cao W.R."/>
        </authorList>
    </citation>
    <scope>NUCLEOTIDE SEQUENCE [LARGE SCALE GENOMIC DNA]</scope>
    <source>
        <strain evidence="2">a4</strain>
    </source>
</reference>
<evidence type="ECO:0000313" key="2">
    <source>
        <dbReference type="Proteomes" id="UP000467305"/>
    </source>
</evidence>
<proteinExistence type="predicted"/>
<sequence>MNKTLLILLFSLITFFSCKTEKTTEIIVIGALHNPEPNFNSEILFNILEDVKPDFILRELDSAAFTPDFRHKVDLKSNEGMASEMYVEKHPNTKLRPYEFEGRNQYRINIGSRPTDKFTTRLLDSLNKAGLLSESEAKIHNKYKALILPLIDLAAKSPENFNNSKTDSICAERQYYQYQMLKKITNSREEFATHFHTKPNGEKISYRDGYKLAGDFWDLRNQTMAKNIMRISEQNQGKRIVVLCGFMHRYYILSELKRLTQNKNIVLKEYYDL</sequence>
<accession>A0A7J5AHT6</accession>
<evidence type="ECO:0000313" key="1">
    <source>
        <dbReference type="EMBL" id="KAB1157182.1"/>
    </source>
</evidence>
<dbReference type="OrthoDB" id="641734at2"/>
<dbReference type="PROSITE" id="PS51257">
    <property type="entry name" value="PROKAR_LIPOPROTEIN"/>
    <property type="match status" value="1"/>
</dbReference>
<name>A0A7J5AHT6_9FLAO</name>
<organism evidence="1 2">
    <name type="scientific">Tenacibaculum aiptasiae</name>
    <dbReference type="NCBI Taxonomy" id="426481"/>
    <lineage>
        <taxon>Bacteria</taxon>
        <taxon>Pseudomonadati</taxon>
        <taxon>Bacteroidota</taxon>
        <taxon>Flavobacteriia</taxon>
        <taxon>Flavobacteriales</taxon>
        <taxon>Flavobacteriaceae</taxon>
        <taxon>Tenacibaculum</taxon>
    </lineage>
</organism>